<dbReference type="InterPro" id="IPR051454">
    <property type="entry name" value="RNA/ubiquinone_mod_enzymes"/>
</dbReference>
<name>A0A133K9P0_HEYCO</name>
<dbReference type="Proteomes" id="UP000070376">
    <property type="component" value="Unassembled WGS sequence"/>
</dbReference>
<dbReference type="PANTHER" id="PTHR30217">
    <property type="entry name" value="PEPTIDASE U32 FAMILY"/>
    <property type="match status" value="1"/>
</dbReference>
<sequence length="325" mass="36403">MARFIFAPFLLQPEKWLKEGWKLIHIIATAESSGQAEALIAAGVDTLYIGGNRFGLRMPGHITLEDIGDITKFAHRQNRKVYTAVNGLMHNGHIEALPEYLLSLEKAGVDAITAGDPGVIQLLKEMKLNLPYIYDAQTLVTSANQIKFWLKRGAIGAVAARECTFIELKEIQAQIKQPVEVQVYGPTCIHHSKRRLLSNYTQFAHLNAGTTVRDRLSISEKKDRENQYPLFEDENGTHIFSAEDIALIRYLPDLHRAGLDTWKLDGILAEGETFTDIAALYVRAKEAVLSGTFDAARFSAELLQLQPETRKLGTGFFLRQPDEVQ</sequence>
<evidence type="ECO:0000313" key="1">
    <source>
        <dbReference type="EMBL" id="KWZ76224.1"/>
    </source>
</evidence>
<accession>A0A133K9P0</accession>
<comment type="caution">
    <text evidence="1">The sequence shown here is derived from an EMBL/GenBank/DDBJ whole genome shotgun (WGS) entry which is preliminary data.</text>
</comment>
<proteinExistence type="predicted"/>
<dbReference type="EMBL" id="LRPN01000211">
    <property type="protein sequence ID" value="KWZ76224.1"/>
    <property type="molecule type" value="Genomic_DNA"/>
</dbReference>
<dbReference type="PATRIC" id="fig|1398.22.peg.3983"/>
<gene>
    <name evidence="1" type="ORF">HMPREF3213_03977</name>
</gene>
<evidence type="ECO:0000313" key="2">
    <source>
        <dbReference type="Proteomes" id="UP000070376"/>
    </source>
</evidence>
<dbReference type="InterPro" id="IPR001539">
    <property type="entry name" value="Peptidase_U32"/>
</dbReference>
<organism evidence="1 2">
    <name type="scientific">Heyndrickxia coagulans</name>
    <name type="common">Weizmannia coagulans</name>
    <dbReference type="NCBI Taxonomy" id="1398"/>
    <lineage>
        <taxon>Bacteria</taxon>
        <taxon>Bacillati</taxon>
        <taxon>Bacillota</taxon>
        <taxon>Bacilli</taxon>
        <taxon>Bacillales</taxon>
        <taxon>Bacillaceae</taxon>
        <taxon>Heyndrickxia</taxon>
    </lineage>
</organism>
<reference evidence="2" key="1">
    <citation type="submission" date="2016-01" db="EMBL/GenBank/DDBJ databases">
        <authorList>
            <person name="Mitreva M."/>
            <person name="Pepin K.H."/>
            <person name="Mihindukulasuriya K.A."/>
            <person name="Fulton R."/>
            <person name="Fronick C."/>
            <person name="O'Laughlin M."/>
            <person name="Miner T."/>
            <person name="Herter B."/>
            <person name="Rosa B.A."/>
            <person name="Cordes M."/>
            <person name="Tomlinson C."/>
            <person name="Wollam A."/>
            <person name="Palsikar V.B."/>
            <person name="Mardis E.R."/>
            <person name="Wilson R.K."/>
        </authorList>
    </citation>
    <scope>NUCLEOTIDE SEQUENCE [LARGE SCALE GENOMIC DNA]</scope>
    <source>
        <strain evidence="2">GED7749B</strain>
    </source>
</reference>
<protein>
    <submittedName>
        <fullName evidence="1">Peptidase, U32 family</fullName>
    </submittedName>
</protein>
<dbReference type="PANTHER" id="PTHR30217:SF12">
    <property type="entry name" value="U32 FAMILY PEPTIDASE"/>
    <property type="match status" value="1"/>
</dbReference>
<dbReference type="Pfam" id="PF01136">
    <property type="entry name" value="Peptidase_U32"/>
    <property type="match status" value="1"/>
</dbReference>
<dbReference type="AlphaFoldDB" id="A0A133K9P0"/>